<comment type="subcellular location">
    <subcellularLocation>
        <location evidence="2">Membrane</location>
        <topology evidence="2">Multi-pass membrane protein</topology>
    </subcellularLocation>
</comment>
<dbReference type="OrthoDB" id="432881at2759"/>
<evidence type="ECO:0000256" key="9">
    <source>
        <dbReference type="ARBA" id="ARBA00023004"/>
    </source>
</evidence>
<evidence type="ECO:0000256" key="5">
    <source>
        <dbReference type="ARBA" id="ARBA00022692"/>
    </source>
</evidence>
<evidence type="ECO:0000256" key="1">
    <source>
        <dbReference type="ARBA" id="ARBA00001970"/>
    </source>
</evidence>
<dbReference type="EC" id="7.2.1.3" evidence="11"/>
<dbReference type="PROSITE" id="PS50939">
    <property type="entry name" value="CYTOCHROME_B561"/>
    <property type="match status" value="1"/>
</dbReference>
<keyword evidence="6" id="KW-0479">Metal-binding</keyword>
<keyword evidence="3" id="KW-0813">Transport</keyword>
<reference evidence="16" key="2">
    <citation type="submission" date="2025-04" db="UniProtKB">
        <authorList>
            <consortium name="RefSeq"/>
        </authorList>
    </citation>
    <scope>IDENTIFICATION</scope>
    <source>
        <strain evidence="16">USDA-PBARC FA_bdor</strain>
        <tissue evidence="16">Whole organism</tissue>
    </source>
</reference>
<feature type="transmembrane region" description="Helical" evidence="12">
    <location>
        <begin position="85"/>
        <end position="103"/>
    </location>
</feature>
<dbReference type="SMART" id="SM00665">
    <property type="entry name" value="B561"/>
    <property type="match status" value="1"/>
</dbReference>
<dbReference type="GO" id="GO:0016020">
    <property type="term" value="C:membrane"/>
    <property type="evidence" value="ECO:0007669"/>
    <property type="project" value="UniProtKB-SubCell"/>
</dbReference>
<sequence length="220" mass="24186">MTTEGTQSPGKILLAAYSVNHVIVLSVTGYVLYLAGWELNVTSLHVGLCTVGYVLLMSEGLMVLASENPLSRQLNGYKTRNHVHWCLQIIGGSLSIAGTLIMFRIKKNHFKSIHGILGITSVAIMIFLGISGASVFYAYQLRKILKPVGTKAMHYSLGISCFIIGIVSQCYGYNKKWITEKSSQDIATFCIVLTATSALICLYRPIVSLYRQISVFLLRG</sequence>
<evidence type="ECO:0000256" key="10">
    <source>
        <dbReference type="ARBA" id="ARBA00023136"/>
    </source>
</evidence>
<reference evidence="14" key="1">
    <citation type="submission" date="2015-01" db="EMBL/GenBank/DDBJ databases">
        <title>Transcriptome Assembly of Fopius arisanus.</title>
        <authorList>
            <person name="Geib S."/>
        </authorList>
    </citation>
    <scope>NUCLEOTIDE SEQUENCE</scope>
</reference>
<feature type="transmembrane region" description="Helical" evidence="12">
    <location>
        <begin position="186"/>
        <end position="206"/>
    </location>
</feature>
<comment type="cofactor">
    <cofactor evidence="1">
        <name>heme b</name>
        <dbReference type="ChEBI" id="CHEBI:60344"/>
    </cofactor>
</comment>
<feature type="domain" description="Cytochrome b561" evidence="13">
    <location>
        <begin position="15"/>
        <end position="212"/>
    </location>
</feature>
<dbReference type="RefSeq" id="XP_011301193.1">
    <property type="nucleotide sequence ID" value="XM_011302891.1"/>
</dbReference>
<keyword evidence="10 12" id="KW-0472">Membrane</keyword>
<evidence type="ECO:0000256" key="3">
    <source>
        <dbReference type="ARBA" id="ARBA00022448"/>
    </source>
</evidence>
<feature type="transmembrane region" description="Helical" evidence="12">
    <location>
        <begin position="46"/>
        <end position="65"/>
    </location>
</feature>
<dbReference type="EMBL" id="GBYB01015285">
    <property type="protein sequence ID" value="JAG85052.1"/>
    <property type="molecule type" value="Transcribed_RNA"/>
</dbReference>
<dbReference type="GeneID" id="105265421"/>
<evidence type="ECO:0000259" key="13">
    <source>
        <dbReference type="PROSITE" id="PS50939"/>
    </source>
</evidence>
<evidence type="ECO:0000256" key="7">
    <source>
        <dbReference type="ARBA" id="ARBA00022982"/>
    </source>
</evidence>
<keyword evidence="7" id="KW-0249">Electron transport</keyword>
<dbReference type="GO" id="GO:0140575">
    <property type="term" value="F:transmembrane monodehydroascorbate reductase activity"/>
    <property type="evidence" value="ECO:0007669"/>
    <property type="project" value="InterPro"/>
</dbReference>
<keyword evidence="5 12" id="KW-0812">Transmembrane</keyword>
<evidence type="ECO:0000256" key="12">
    <source>
        <dbReference type="SAM" id="Phobius"/>
    </source>
</evidence>
<accession>A0A9R1TYN9</accession>
<dbReference type="PANTHER" id="PTHR15422:SF43">
    <property type="entry name" value="ASCORBATE FERRIREDUCTASE (TRANSMEMBRANE)"/>
    <property type="match status" value="1"/>
</dbReference>
<evidence type="ECO:0000313" key="14">
    <source>
        <dbReference type="EMBL" id="JAG85052.1"/>
    </source>
</evidence>
<name>A0A0C9S0D2_9HYME</name>
<evidence type="ECO:0000256" key="4">
    <source>
        <dbReference type="ARBA" id="ARBA00022617"/>
    </source>
</evidence>
<proteinExistence type="predicted"/>
<dbReference type="InterPro" id="IPR045150">
    <property type="entry name" value="CYB561D1/2"/>
</dbReference>
<organism evidence="14">
    <name type="scientific">Fopius arisanus</name>
    <dbReference type="NCBI Taxonomy" id="64838"/>
    <lineage>
        <taxon>Eukaryota</taxon>
        <taxon>Metazoa</taxon>
        <taxon>Ecdysozoa</taxon>
        <taxon>Arthropoda</taxon>
        <taxon>Hexapoda</taxon>
        <taxon>Insecta</taxon>
        <taxon>Pterygota</taxon>
        <taxon>Neoptera</taxon>
        <taxon>Endopterygota</taxon>
        <taxon>Hymenoptera</taxon>
        <taxon>Apocrita</taxon>
        <taxon>Ichneumonoidea</taxon>
        <taxon>Braconidae</taxon>
        <taxon>Opiinae</taxon>
        <taxon>Fopius</taxon>
    </lineage>
</organism>
<keyword evidence="9" id="KW-0408">Iron</keyword>
<keyword evidence="4" id="KW-0349">Heme</keyword>
<evidence type="ECO:0000256" key="2">
    <source>
        <dbReference type="ARBA" id="ARBA00004141"/>
    </source>
</evidence>
<evidence type="ECO:0000256" key="8">
    <source>
        <dbReference type="ARBA" id="ARBA00022989"/>
    </source>
</evidence>
<dbReference type="Proteomes" id="UP000694866">
    <property type="component" value="Unplaced"/>
</dbReference>
<protein>
    <recommendedName>
        <fullName evidence="11">ascorbate ferrireductase (transmembrane)</fullName>
        <ecNumber evidence="11">7.2.1.3</ecNumber>
    </recommendedName>
</protein>
<feature type="transmembrane region" description="Helical" evidence="12">
    <location>
        <begin position="115"/>
        <end position="140"/>
    </location>
</feature>
<gene>
    <name evidence="14" type="primary">CYB561D</name>
    <name evidence="16" type="synonym">LOC105265421</name>
    <name evidence="14" type="ORF">g.47608</name>
</gene>
<dbReference type="Gene3D" id="1.20.120.1770">
    <property type="match status" value="1"/>
</dbReference>
<keyword evidence="15" id="KW-1185">Reference proteome</keyword>
<dbReference type="PANTHER" id="PTHR15422">
    <property type="entry name" value="OS05G0565100 PROTEIN"/>
    <property type="match status" value="1"/>
</dbReference>
<dbReference type="AlphaFoldDB" id="A0A0C9S0D2"/>
<dbReference type="GO" id="GO:0046872">
    <property type="term" value="F:metal ion binding"/>
    <property type="evidence" value="ECO:0007669"/>
    <property type="project" value="UniProtKB-KW"/>
</dbReference>
<keyword evidence="8 12" id="KW-1133">Transmembrane helix</keyword>
<dbReference type="KEGG" id="fas:105265421"/>
<evidence type="ECO:0000256" key="6">
    <source>
        <dbReference type="ARBA" id="ARBA00022723"/>
    </source>
</evidence>
<feature type="transmembrane region" description="Helical" evidence="12">
    <location>
        <begin position="152"/>
        <end position="174"/>
    </location>
</feature>
<evidence type="ECO:0000256" key="11">
    <source>
        <dbReference type="ARBA" id="ARBA00024225"/>
    </source>
</evidence>
<dbReference type="GO" id="GO:0140571">
    <property type="term" value="F:transmembrane ascorbate ferrireductase activity"/>
    <property type="evidence" value="ECO:0007669"/>
    <property type="project" value="UniProtKB-EC"/>
</dbReference>
<dbReference type="Pfam" id="PF03188">
    <property type="entry name" value="Cytochrom_B561"/>
    <property type="match status" value="1"/>
</dbReference>
<evidence type="ECO:0000313" key="15">
    <source>
        <dbReference type="Proteomes" id="UP000694866"/>
    </source>
</evidence>
<feature type="transmembrane region" description="Helical" evidence="12">
    <location>
        <begin position="12"/>
        <end position="34"/>
    </location>
</feature>
<accession>A0A0C9S0D2</accession>
<evidence type="ECO:0000313" key="16">
    <source>
        <dbReference type="RefSeq" id="XP_011301193.1"/>
    </source>
</evidence>
<dbReference type="InterPro" id="IPR006593">
    <property type="entry name" value="Cyt_b561/ferric_Rdtase_TM"/>
</dbReference>